<proteinExistence type="predicted"/>
<dbReference type="Proteomes" id="UP001367676">
    <property type="component" value="Unassembled WGS sequence"/>
</dbReference>
<protein>
    <submittedName>
        <fullName evidence="1">Uncharacterized protein</fullName>
    </submittedName>
</protein>
<evidence type="ECO:0000313" key="1">
    <source>
        <dbReference type="EMBL" id="KAK7601548.1"/>
    </source>
</evidence>
<accession>A0AAN9Y6D8</accession>
<name>A0AAN9Y6D8_9HEMI</name>
<organism evidence="1 2">
    <name type="scientific">Parthenolecanium corni</name>
    <dbReference type="NCBI Taxonomy" id="536013"/>
    <lineage>
        <taxon>Eukaryota</taxon>
        <taxon>Metazoa</taxon>
        <taxon>Ecdysozoa</taxon>
        <taxon>Arthropoda</taxon>
        <taxon>Hexapoda</taxon>
        <taxon>Insecta</taxon>
        <taxon>Pterygota</taxon>
        <taxon>Neoptera</taxon>
        <taxon>Paraneoptera</taxon>
        <taxon>Hemiptera</taxon>
        <taxon>Sternorrhyncha</taxon>
        <taxon>Coccoidea</taxon>
        <taxon>Coccidae</taxon>
        <taxon>Parthenolecanium</taxon>
    </lineage>
</organism>
<reference evidence="1 2" key="1">
    <citation type="submission" date="2024-03" db="EMBL/GenBank/DDBJ databases">
        <title>Adaptation during the transition from Ophiocordyceps entomopathogen to insect associate is accompanied by gene loss and intensified selection.</title>
        <authorList>
            <person name="Ward C.M."/>
            <person name="Onetto C.A."/>
            <person name="Borneman A.R."/>
        </authorList>
    </citation>
    <scope>NUCLEOTIDE SEQUENCE [LARGE SCALE GENOMIC DNA]</scope>
    <source>
        <strain evidence="1">AWRI1</strain>
        <tissue evidence="1">Single Adult Female</tissue>
    </source>
</reference>
<evidence type="ECO:0000313" key="2">
    <source>
        <dbReference type="Proteomes" id="UP001367676"/>
    </source>
</evidence>
<dbReference type="AlphaFoldDB" id="A0AAN9Y6D8"/>
<keyword evidence="2" id="KW-1185">Reference proteome</keyword>
<comment type="caution">
    <text evidence="1">The sequence shown here is derived from an EMBL/GenBank/DDBJ whole genome shotgun (WGS) entry which is preliminary data.</text>
</comment>
<gene>
    <name evidence="1" type="ORF">V9T40_008989</name>
</gene>
<dbReference type="EMBL" id="JBBCAQ010000010">
    <property type="protein sequence ID" value="KAK7601548.1"/>
    <property type="molecule type" value="Genomic_DNA"/>
</dbReference>
<sequence length="294" mass="34251">MLARNVTTLIKDLNPRVENYLRKLIENNPMQIKQVHESSAYEPLVHQMKAWACMGVFYDYLIRKEIYNLLEKEAIDHRASTFEEQLADYNEILNVIKSSRVSADAGEPEIDDEGKELADSIFPIDVEKLRKPLASYQKYKDPKNATLDIIEDIFNTSMLHRLFFGDSMLAFDPKLLNMDNLKTVLKHVETFNRNNISLNPVVGCEYFRGDADLILDDVLLDIKLSMYALKLTQVQSRRQLYQLIFYALGVFVNEGKEIRKFKIYNPLLGIEYFLEIPELNFPEFLKLVEEVKPL</sequence>